<feature type="binding site" evidence="7">
    <location>
        <position position="461"/>
    </location>
    <ligand>
        <name>ATP</name>
        <dbReference type="ChEBI" id="CHEBI:30616"/>
    </ligand>
</feature>
<dbReference type="EMBL" id="DXES01000166">
    <property type="protein sequence ID" value="HIX66108.1"/>
    <property type="molecule type" value="Genomic_DNA"/>
</dbReference>
<feature type="active site" description="Proton acceptor; for glutaminase activity" evidence="7">
    <location>
        <position position="46"/>
    </location>
</feature>
<dbReference type="Gene3D" id="3.60.110.10">
    <property type="entry name" value="Carbon-nitrogen hydrolase"/>
    <property type="match status" value="1"/>
</dbReference>
<keyword evidence="4 7" id="KW-0547">Nucleotide-binding</keyword>
<evidence type="ECO:0000256" key="1">
    <source>
        <dbReference type="ARBA" id="ARBA00005188"/>
    </source>
</evidence>
<comment type="caution">
    <text evidence="11">The sequence shown here is derived from an EMBL/GenBank/DDBJ whole genome shotgun (WGS) entry which is preliminary data.</text>
</comment>
<reference evidence="11" key="1">
    <citation type="journal article" date="2021" name="PeerJ">
        <title>Extensive microbial diversity within the chicken gut microbiome revealed by metagenomics and culture.</title>
        <authorList>
            <person name="Gilroy R."/>
            <person name="Ravi A."/>
            <person name="Getino M."/>
            <person name="Pursley I."/>
            <person name="Horton D.L."/>
            <person name="Alikhan N.F."/>
            <person name="Baker D."/>
            <person name="Gharbi K."/>
            <person name="Hall N."/>
            <person name="Watson M."/>
            <person name="Adriaenssens E.M."/>
            <person name="Foster-Nyarko E."/>
            <person name="Jarju S."/>
            <person name="Secka A."/>
            <person name="Antonio M."/>
            <person name="Oren A."/>
            <person name="Chaudhuri R.R."/>
            <person name="La Ragione R."/>
            <person name="Hildebrand F."/>
            <person name="Pallen M.J."/>
        </authorList>
    </citation>
    <scope>NUCLEOTIDE SEQUENCE</scope>
    <source>
        <strain evidence="11">CHK188-5543</strain>
    </source>
</reference>
<feature type="active site" description="For glutaminase activity" evidence="7">
    <location>
        <position position="115"/>
    </location>
</feature>
<evidence type="ECO:0000259" key="10">
    <source>
        <dbReference type="PROSITE" id="PS50263"/>
    </source>
</evidence>
<feature type="binding site" evidence="7">
    <location>
        <position position="598"/>
    </location>
    <ligand>
        <name>deamido-NAD(+)</name>
        <dbReference type="ChEBI" id="CHEBI:58437"/>
        <note>ligand shared between two neighboring subunits</note>
    </ligand>
</feature>
<dbReference type="GO" id="GO:0003952">
    <property type="term" value="F:NAD+ synthase (glutamine-hydrolyzing) activity"/>
    <property type="evidence" value="ECO:0007669"/>
    <property type="project" value="UniProtKB-UniRule"/>
</dbReference>
<dbReference type="SUPFAM" id="SSF56317">
    <property type="entry name" value="Carbon-nitrogen hydrolase"/>
    <property type="match status" value="1"/>
</dbReference>
<dbReference type="GO" id="GO:0009435">
    <property type="term" value="P:NAD+ biosynthetic process"/>
    <property type="evidence" value="ECO:0007669"/>
    <property type="project" value="UniProtKB-UniRule"/>
</dbReference>
<dbReference type="PROSITE" id="PS50263">
    <property type="entry name" value="CN_HYDROLASE"/>
    <property type="match status" value="1"/>
</dbReference>
<dbReference type="GO" id="GO:0004359">
    <property type="term" value="F:glutaminase activity"/>
    <property type="evidence" value="ECO:0007669"/>
    <property type="project" value="InterPro"/>
</dbReference>
<gene>
    <name evidence="7" type="primary">nadE</name>
    <name evidence="11" type="ORF">H9736_07645</name>
</gene>
<comment type="pathway">
    <text evidence="1 7 8">Cofactor biosynthesis; NAD(+) biosynthesis; NAD(+) from deamido-NAD(+) (L-Gln route): step 1/1.</text>
</comment>
<protein>
    <recommendedName>
        <fullName evidence="7 8">Glutamine-dependent NAD(+) synthetase</fullName>
        <ecNumber evidence="7 8">6.3.5.1</ecNumber>
    </recommendedName>
    <alternativeName>
        <fullName evidence="7 8">NAD(+) synthase [glutamine-hydrolyzing]</fullName>
    </alternativeName>
</protein>
<dbReference type="PANTHER" id="PTHR23090">
    <property type="entry name" value="NH 3 /GLUTAMINE-DEPENDENT NAD + SYNTHETASE"/>
    <property type="match status" value="1"/>
</dbReference>
<reference evidence="11" key="2">
    <citation type="submission" date="2021-04" db="EMBL/GenBank/DDBJ databases">
        <authorList>
            <person name="Gilroy R."/>
        </authorList>
    </citation>
    <scope>NUCLEOTIDE SEQUENCE</scope>
    <source>
        <strain evidence="11">CHK188-5543</strain>
    </source>
</reference>
<feature type="binding site" evidence="7">
    <location>
        <position position="466"/>
    </location>
    <ligand>
        <name>deamido-NAD(+)</name>
        <dbReference type="ChEBI" id="CHEBI:58437"/>
        <note>ligand shared between two neighboring subunits</note>
    </ligand>
</feature>
<dbReference type="InterPro" id="IPR014729">
    <property type="entry name" value="Rossmann-like_a/b/a_fold"/>
</dbReference>
<comment type="caution">
    <text evidence="7">Lacks conserved residue(s) required for the propagation of feature annotation.</text>
</comment>
<evidence type="ECO:0000256" key="2">
    <source>
        <dbReference type="ARBA" id="ARBA00007145"/>
    </source>
</evidence>
<feature type="binding site" evidence="7">
    <location>
        <position position="198"/>
    </location>
    <ligand>
        <name>L-glutamine</name>
        <dbReference type="ChEBI" id="CHEBI:58359"/>
    </ligand>
</feature>
<dbReference type="Pfam" id="PF02540">
    <property type="entry name" value="NAD_synthase"/>
    <property type="match status" value="1"/>
</dbReference>
<feature type="binding site" evidence="7">
    <location>
        <position position="437"/>
    </location>
    <ligand>
        <name>deamido-NAD(+)</name>
        <dbReference type="ChEBI" id="CHEBI:58437"/>
        <note>ligand shared between two neighboring subunits</note>
    </ligand>
</feature>
<dbReference type="InterPro" id="IPR014445">
    <property type="entry name" value="Gln-dep_NAD_synthase"/>
</dbReference>
<sequence length="642" mass="69592">MRDGLIRVAVATPRLRVADCAFNAQATVELARQAAEKQVRVLVFPELGLTGATCGDLFLQPTLLDGAWQALEQVRRQTAELGILLFVGLPVRHAGKLYNCAAALCGGQLLGLVSKTRLDDYGVSCGRRWFTASPQKTNYWDGCFDRMVPFGKDLLFCCNELPDLMIAAELGEDLQAPNPPSAGHAVAGATVVVNLSASNETAGAASRRRALVTGQSARLTCGYLYAGAGTGESTTDLVFAGHNLIAENGVLLAESPRYTEGLTITELDVGQLAYERRRANAFPPHLAQGYLLVSFSLPVSETPLSRPVSPTPFLPQDPAQREACCQEILQLQAWGLCRRLEHTQSKKALIGVSGGLDSALALLVAARATDLMGRPRSDLLAVTMPCFGTTARTKGNAELLAERLGATLRQVDIKASVDLHFRDIGHDPAVRDVTYENAQARERTQVLMDLANDCGGLVVGTGDLSELALGWATYSGDHMSMYGVNASIPKTLVRQLVDYEARHAADPALGQVLLDILDTPVSPELLPASQGEIQQRTEDLVGPYALHDFFLYHLVRGGCPPRKLLRLALCAFGETYSRRTVLHWMEVFCRRFFSQQYKRSCLPDGPKVGPVSLSPRGDWRMPSDAQAALWLAEIQALQAAEN</sequence>
<dbReference type="InterPro" id="IPR003010">
    <property type="entry name" value="C-N_Hydrolase"/>
</dbReference>
<dbReference type="CDD" id="cd00553">
    <property type="entry name" value="NAD_synthase"/>
    <property type="match status" value="1"/>
</dbReference>
<dbReference type="Proteomes" id="UP000886800">
    <property type="component" value="Unassembled WGS sequence"/>
</dbReference>
<dbReference type="GO" id="GO:0005737">
    <property type="term" value="C:cytoplasm"/>
    <property type="evidence" value="ECO:0007669"/>
    <property type="project" value="InterPro"/>
</dbReference>
<dbReference type="PIRSF" id="PIRSF006630">
    <property type="entry name" value="NADS_GAT"/>
    <property type="match status" value="1"/>
</dbReference>
<dbReference type="CDD" id="cd07570">
    <property type="entry name" value="GAT_Gln-NAD-synth"/>
    <property type="match status" value="1"/>
</dbReference>
<proteinExistence type="inferred from homology"/>
<evidence type="ECO:0000313" key="12">
    <source>
        <dbReference type="Proteomes" id="UP000886800"/>
    </source>
</evidence>
<comment type="similarity">
    <text evidence="2 7 8">In the C-terminal section; belongs to the NAD synthetase family.</text>
</comment>
<keyword evidence="6 7" id="KW-0520">NAD</keyword>
<evidence type="ECO:0000256" key="5">
    <source>
        <dbReference type="ARBA" id="ARBA00022840"/>
    </source>
</evidence>
<dbReference type="SUPFAM" id="SSF52402">
    <property type="entry name" value="Adenine nucleotide alpha hydrolases-like"/>
    <property type="match status" value="1"/>
</dbReference>
<organism evidence="11 12">
    <name type="scientific">Candidatus Anaerotruncus excrementipullorum</name>
    <dbReference type="NCBI Taxonomy" id="2838465"/>
    <lineage>
        <taxon>Bacteria</taxon>
        <taxon>Bacillati</taxon>
        <taxon>Bacillota</taxon>
        <taxon>Clostridia</taxon>
        <taxon>Eubacteriales</taxon>
        <taxon>Oscillospiraceae</taxon>
        <taxon>Anaerotruncus</taxon>
    </lineage>
</organism>
<feature type="binding site" evidence="7">
    <location>
        <begin position="471"/>
        <end position="474"/>
    </location>
    <ligand>
        <name>deamido-NAD(+)</name>
        <dbReference type="ChEBI" id="CHEBI:58437"/>
        <note>ligand shared between two neighboring subunits</note>
    </ligand>
</feature>
<dbReference type="InterPro" id="IPR003694">
    <property type="entry name" value="NAD_synthase"/>
</dbReference>
<dbReference type="InterPro" id="IPR022310">
    <property type="entry name" value="NAD/GMP_synthase"/>
</dbReference>
<evidence type="ECO:0000256" key="6">
    <source>
        <dbReference type="ARBA" id="ARBA00023027"/>
    </source>
</evidence>
<dbReference type="GO" id="GO:0008795">
    <property type="term" value="F:NAD+ synthase activity"/>
    <property type="evidence" value="ECO:0007669"/>
    <property type="project" value="UniProtKB-UniRule"/>
</dbReference>
<keyword evidence="5 7" id="KW-0067">ATP-binding</keyword>
<evidence type="ECO:0000256" key="8">
    <source>
        <dbReference type="PIRNR" id="PIRNR006630"/>
    </source>
</evidence>
<dbReference type="Pfam" id="PF00795">
    <property type="entry name" value="CN_hydrolase"/>
    <property type="match status" value="1"/>
</dbReference>
<feature type="binding site" evidence="7">
    <location>
        <position position="121"/>
    </location>
    <ligand>
        <name>L-glutamine</name>
        <dbReference type="ChEBI" id="CHEBI:58359"/>
    </ligand>
</feature>
<dbReference type="NCBIfam" id="NF002730">
    <property type="entry name" value="PRK02628.1"/>
    <property type="match status" value="1"/>
</dbReference>
<dbReference type="HAMAP" id="MF_02090">
    <property type="entry name" value="NadE_glutamine_dep"/>
    <property type="match status" value="1"/>
</dbReference>
<accession>A0A9D1WS36</accession>
<keyword evidence="3 7" id="KW-0436">Ligase</keyword>
<evidence type="ECO:0000256" key="7">
    <source>
        <dbReference type="HAMAP-Rule" id="MF_02090"/>
    </source>
</evidence>
<dbReference type="AlphaFoldDB" id="A0A9D1WS36"/>
<evidence type="ECO:0000256" key="4">
    <source>
        <dbReference type="ARBA" id="ARBA00022741"/>
    </source>
</evidence>
<dbReference type="NCBIfam" id="TIGR00552">
    <property type="entry name" value="nadE"/>
    <property type="match status" value="1"/>
</dbReference>
<dbReference type="EC" id="6.3.5.1" evidence="7 8"/>
<dbReference type="Gene3D" id="3.40.50.620">
    <property type="entry name" value="HUPs"/>
    <property type="match status" value="1"/>
</dbReference>
<dbReference type="PANTHER" id="PTHR23090:SF9">
    <property type="entry name" value="GLUTAMINE-DEPENDENT NAD(+) SYNTHETASE"/>
    <property type="match status" value="1"/>
</dbReference>
<feature type="domain" description="CN hydrolase" evidence="10">
    <location>
        <begin position="6"/>
        <end position="269"/>
    </location>
</feature>
<feature type="binding site" evidence="7">
    <location>
        <begin position="351"/>
        <end position="358"/>
    </location>
    <ligand>
        <name>ATP</name>
        <dbReference type="ChEBI" id="CHEBI:30616"/>
    </ligand>
</feature>
<dbReference type="InterPro" id="IPR036526">
    <property type="entry name" value="C-N_Hydrolase_sf"/>
</dbReference>
<evidence type="ECO:0000313" key="11">
    <source>
        <dbReference type="EMBL" id="HIX66108.1"/>
    </source>
</evidence>
<comment type="function">
    <text evidence="7">Catalyzes the ATP-dependent amidation of deamido-NAD to form NAD. Uses L-glutamine as a nitrogen source.</text>
</comment>
<dbReference type="GO" id="GO:0005524">
    <property type="term" value="F:ATP binding"/>
    <property type="evidence" value="ECO:0007669"/>
    <property type="project" value="UniProtKB-UniRule"/>
</dbReference>
<evidence type="ECO:0000256" key="9">
    <source>
        <dbReference type="RuleBase" id="RU003811"/>
    </source>
</evidence>
<dbReference type="InterPro" id="IPR041856">
    <property type="entry name" value="NAD+_synth_C"/>
</dbReference>
<comment type="catalytic activity">
    <reaction evidence="7 8">
        <text>deamido-NAD(+) + L-glutamine + ATP + H2O = L-glutamate + AMP + diphosphate + NAD(+) + H(+)</text>
        <dbReference type="Rhea" id="RHEA:24384"/>
        <dbReference type="ChEBI" id="CHEBI:15377"/>
        <dbReference type="ChEBI" id="CHEBI:15378"/>
        <dbReference type="ChEBI" id="CHEBI:29985"/>
        <dbReference type="ChEBI" id="CHEBI:30616"/>
        <dbReference type="ChEBI" id="CHEBI:33019"/>
        <dbReference type="ChEBI" id="CHEBI:57540"/>
        <dbReference type="ChEBI" id="CHEBI:58359"/>
        <dbReference type="ChEBI" id="CHEBI:58437"/>
        <dbReference type="ChEBI" id="CHEBI:456215"/>
        <dbReference type="EC" id="6.3.5.1"/>
    </reaction>
</comment>
<comment type="similarity">
    <text evidence="9">Belongs to the NAD synthetase family.</text>
</comment>
<dbReference type="Gene3D" id="1.10.10.1140">
    <property type="entry name" value="Glutamine-dependent NAD+ synthetase, C-terminal domain"/>
    <property type="match status" value="1"/>
</dbReference>
<evidence type="ECO:0000256" key="3">
    <source>
        <dbReference type="ARBA" id="ARBA00022598"/>
    </source>
</evidence>
<name>A0A9D1WS36_9FIRM</name>